<feature type="coiled-coil region" evidence="1">
    <location>
        <begin position="374"/>
        <end position="464"/>
    </location>
</feature>
<dbReference type="STRING" id="1382522.W6MN67"/>
<dbReference type="GeneID" id="34521084"/>
<evidence type="ECO:0000256" key="1">
    <source>
        <dbReference type="SAM" id="Coils"/>
    </source>
</evidence>
<dbReference type="HOGENOM" id="CLU_481518_0_0_1"/>
<dbReference type="RefSeq" id="XP_022459696.1">
    <property type="nucleotide sequence ID" value="XM_022602121.1"/>
</dbReference>
<evidence type="ECO:0000313" key="3">
    <source>
        <dbReference type="EMBL" id="CDK27703.1"/>
    </source>
</evidence>
<evidence type="ECO:0000313" key="4">
    <source>
        <dbReference type="Proteomes" id="UP000019384"/>
    </source>
</evidence>
<evidence type="ECO:0000256" key="2">
    <source>
        <dbReference type="SAM" id="MobiDB-lite"/>
    </source>
</evidence>
<feature type="region of interest" description="Disordered" evidence="2">
    <location>
        <begin position="540"/>
        <end position="566"/>
    </location>
</feature>
<name>W6MN67_9ASCO</name>
<dbReference type="Proteomes" id="UP000019384">
    <property type="component" value="Unassembled WGS sequence"/>
</dbReference>
<sequence>MSEDTKSIKKSKSSTNINSKIQVKHEAPSSPPFTTRQENIPTQHHEVQITSLNTATTTPGKENKPPMWDSGNPNKNPPPLPIAPNMKDMLNHTPSKTKKLIGKFDFGSDEREIVIDTTQIQQLLDRHLKANKLVELKELLESLISRSKNNNSSLVELAQNVKEFNENLNTQREDSDKLDYIYQDISKFGTEKLVSLLQELRNEGSSSATSKIDQVLLEISRLGEILGGASSKDEGSSELTEIITLLRRSGRTEEMMDSRIDEISSMLYRVPDESDLRYMGNQLHEVTEKLQEIFAILHEKKGATAADALNTEITQIKKGLDVTKNYLMKLDVDLGEEVSKVLDSSSQISKTTKFADEKLEAILNLLNTSKTDTSQQIQGELTKILEQLKKLSQADSETQMNEKLDKISSFLKNSTSQKTLEAKLAEISNQIEEQSKSQESNPSLLKVIEENGRLQQEVTELKLQLTSQKQFEDLQKDRDALLTSIGILVERHNNYKSQIEDLKGLKEDLIKDIQSIKANAKQDLMDVGVETFNQKLGGLKRQHADLETEKNKSAGSKKRNFTSVLS</sequence>
<gene>
    <name evidence="3" type="ORF">KUCA_T00003682001</name>
</gene>
<protein>
    <submittedName>
        <fullName evidence="3">Uncharacterized protein</fullName>
    </submittedName>
</protein>
<feature type="compositionally biased region" description="Basic and acidic residues" evidence="2">
    <location>
        <begin position="542"/>
        <end position="552"/>
    </location>
</feature>
<accession>W6MN67</accession>
<reference evidence="3" key="1">
    <citation type="submission" date="2013-12" db="EMBL/GenBank/DDBJ databases">
        <authorList>
            <person name="Genoscope - CEA"/>
        </authorList>
    </citation>
    <scope>NUCLEOTIDE SEQUENCE</scope>
    <source>
        <strain evidence="3">CBS 1993</strain>
    </source>
</reference>
<keyword evidence="4" id="KW-1185">Reference proteome</keyword>
<organism evidence="3 4">
    <name type="scientific">Kuraishia capsulata CBS 1993</name>
    <dbReference type="NCBI Taxonomy" id="1382522"/>
    <lineage>
        <taxon>Eukaryota</taxon>
        <taxon>Fungi</taxon>
        <taxon>Dikarya</taxon>
        <taxon>Ascomycota</taxon>
        <taxon>Saccharomycotina</taxon>
        <taxon>Pichiomycetes</taxon>
        <taxon>Pichiales</taxon>
        <taxon>Pichiaceae</taxon>
        <taxon>Kuraishia</taxon>
    </lineage>
</organism>
<dbReference type="EMBL" id="HG793128">
    <property type="protein sequence ID" value="CDK27703.1"/>
    <property type="molecule type" value="Genomic_DNA"/>
</dbReference>
<feature type="region of interest" description="Disordered" evidence="2">
    <location>
        <begin position="1"/>
        <end position="80"/>
    </location>
</feature>
<dbReference type="AlphaFoldDB" id="W6MN67"/>
<keyword evidence="1" id="KW-0175">Coiled coil</keyword>
<reference evidence="3" key="2">
    <citation type="submission" date="2014-02" db="EMBL/GenBank/DDBJ databases">
        <title>Complete DNA sequence of /Kuraishia capsulata/ illustrates novel genomic features among budding yeasts (/Saccharomycotina/).</title>
        <authorList>
            <person name="Morales L."/>
            <person name="Noel B."/>
            <person name="Porcel B."/>
            <person name="Marcet-Houben M."/>
            <person name="Hullo M-F."/>
            <person name="Sacerdot C."/>
            <person name="Tekaia F."/>
            <person name="Leh-Louis V."/>
            <person name="Despons L."/>
            <person name="Khanna V."/>
            <person name="Aury J-M."/>
            <person name="Barbe V."/>
            <person name="Couloux A."/>
            <person name="Labadie K."/>
            <person name="Pelletier E."/>
            <person name="Souciet J-L."/>
            <person name="Boekhout T."/>
            <person name="Gabaldon T."/>
            <person name="Wincker P."/>
            <person name="Dujon B."/>
        </authorList>
    </citation>
    <scope>NUCLEOTIDE SEQUENCE</scope>
    <source>
        <strain evidence="3">CBS 1993</strain>
    </source>
</reference>
<proteinExistence type="predicted"/>
<feature type="compositionally biased region" description="Polar residues" evidence="2">
    <location>
        <begin position="32"/>
        <end position="60"/>
    </location>
</feature>